<dbReference type="Proteomes" id="UP001501752">
    <property type="component" value="Unassembled WGS sequence"/>
</dbReference>
<name>A0ABP9D751_9ACTN</name>
<comment type="caution">
    <text evidence="1">The sequence shown here is derived from an EMBL/GenBank/DDBJ whole genome shotgun (WGS) entry which is preliminary data.</text>
</comment>
<keyword evidence="2" id="KW-1185">Reference proteome</keyword>
<accession>A0ABP9D751</accession>
<evidence type="ECO:0000313" key="2">
    <source>
        <dbReference type="Proteomes" id="UP001501752"/>
    </source>
</evidence>
<proteinExistence type="predicted"/>
<evidence type="ECO:0000313" key="1">
    <source>
        <dbReference type="EMBL" id="GAA4831021.1"/>
    </source>
</evidence>
<gene>
    <name evidence="1" type="ORF">GCM10023235_01370</name>
</gene>
<sequence>MPAALNGFMGAPAEMGWFPSMVVNTPPPAESEELAEEEQAAVPLRSRAAARGRAARLALRMGDGLRSTCA</sequence>
<dbReference type="EMBL" id="BAABIS010000001">
    <property type="protein sequence ID" value="GAA4831021.1"/>
    <property type="molecule type" value="Genomic_DNA"/>
</dbReference>
<protein>
    <submittedName>
        <fullName evidence="1">Uncharacterized protein</fullName>
    </submittedName>
</protein>
<reference evidence="2" key="1">
    <citation type="journal article" date="2019" name="Int. J. Syst. Evol. Microbiol.">
        <title>The Global Catalogue of Microorganisms (GCM) 10K type strain sequencing project: providing services to taxonomists for standard genome sequencing and annotation.</title>
        <authorList>
            <consortium name="The Broad Institute Genomics Platform"/>
            <consortium name="The Broad Institute Genome Sequencing Center for Infectious Disease"/>
            <person name="Wu L."/>
            <person name="Ma J."/>
        </authorList>
    </citation>
    <scope>NUCLEOTIDE SEQUENCE [LARGE SCALE GENOMIC DNA]</scope>
    <source>
        <strain evidence="2">JCM 13006</strain>
    </source>
</reference>
<organism evidence="1 2">
    <name type="scientific">Kitasatospora terrestris</name>
    <dbReference type="NCBI Taxonomy" id="258051"/>
    <lineage>
        <taxon>Bacteria</taxon>
        <taxon>Bacillati</taxon>
        <taxon>Actinomycetota</taxon>
        <taxon>Actinomycetes</taxon>
        <taxon>Kitasatosporales</taxon>
        <taxon>Streptomycetaceae</taxon>
        <taxon>Kitasatospora</taxon>
    </lineage>
</organism>